<gene>
    <name evidence="2" type="ORF">FIBRA_04294</name>
</gene>
<evidence type="ECO:0000313" key="2">
    <source>
        <dbReference type="EMBL" id="CCM02214.1"/>
    </source>
</evidence>
<evidence type="ECO:0000256" key="1">
    <source>
        <dbReference type="SAM" id="MobiDB-lite"/>
    </source>
</evidence>
<feature type="compositionally biased region" description="Polar residues" evidence="1">
    <location>
        <begin position="119"/>
        <end position="150"/>
    </location>
</feature>
<accession>J4H2W1</accession>
<dbReference type="Proteomes" id="UP000006352">
    <property type="component" value="Unassembled WGS sequence"/>
</dbReference>
<protein>
    <submittedName>
        <fullName evidence="2">Uncharacterized protein</fullName>
    </submittedName>
</protein>
<dbReference type="HOGENOM" id="CLU_758714_0_0_1"/>
<feature type="compositionally biased region" description="Polar residues" evidence="1">
    <location>
        <begin position="346"/>
        <end position="365"/>
    </location>
</feature>
<dbReference type="InParanoid" id="J4H2W1"/>
<dbReference type="RefSeq" id="XP_012181497.1">
    <property type="nucleotide sequence ID" value="XM_012326107.1"/>
</dbReference>
<feature type="region of interest" description="Disordered" evidence="1">
    <location>
        <begin position="178"/>
        <end position="205"/>
    </location>
</feature>
<feature type="region of interest" description="Disordered" evidence="1">
    <location>
        <begin position="217"/>
        <end position="365"/>
    </location>
</feature>
<keyword evidence="3" id="KW-1185">Reference proteome</keyword>
<dbReference type="OrthoDB" id="3270653at2759"/>
<dbReference type="EMBL" id="HE797067">
    <property type="protein sequence ID" value="CCM02214.1"/>
    <property type="molecule type" value="Genomic_DNA"/>
</dbReference>
<reference evidence="2 3" key="1">
    <citation type="journal article" date="2012" name="Appl. Environ. Microbiol.">
        <title>Short-read sequencing for genomic analysis of the brown rot fungus Fibroporia radiculosa.</title>
        <authorList>
            <person name="Tang J.D."/>
            <person name="Perkins A.D."/>
            <person name="Sonstegard T.S."/>
            <person name="Schroeder S.G."/>
            <person name="Burgess S.C."/>
            <person name="Diehl S.V."/>
        </authorList>
    </citation>
    <scope>NUCLEOTIDE SEQUENCE [LARGE SCALE GENOMIC DNA]</scope>
    <source>
        <strain evidence="2 3">TFFH 294</strain>
    </source>
</reference>
<organism evidence="2 3">
    <name type="scientific">Fibroporia radiculosa</name>
    <dbReference type="NCBI Taxonomy" id="599839"/>
    <lineage>
        <taxon>Eukaryota</taxon>
        <taxon>Fungi</taxon>
        <taxon>Dikarya</taxon>
        <taxon>Basidiomycota</taxon>
        <taxon>Agaricomycotina</taxon>
        <taxon>Agaricomycetes</taxon>
        <taxon>Polyporales</taxon>
        <taxon>Fibroporiaceae</taxon>
        <taxon>Fibroporia</taxon>
    </lineage>
</organism>
<feature type="region of interest" description="Disordered" evidence="1">
    <location>
        <begin position="64"/>
        <end position="98"/>
    </location>
</feature>
<name>J4H2W1_9APHY</name>
<feature type="compositionally biased region" description="Low complexity" evidence="1">
    <location>
        <begin position="224"/>
        <end position="256"/>
    </location>
</feature>
<dbReference type="AlphaFoldDB" id="J4H2W1"/>
<proteinExistence type="predicted"/>
<feature type="compositionally biased region" description="Polar residues" evidence="1">
    <location>
        <begin position="75"/>
        <end position="86"/>
    </location>
</feature>
<sequence>MSLAERKPLYETDSFRGSTYKHGFYPTDSYASLTPGSSVGSRQASVIGEDTTADNLSTLGRPLIADTLPLPNPPFNSHSSSYSVTSPDPAEVPPSLSIPLSDASSASYVASMSGAPYNSRTTARALQRSQSRPTSMASSVGTVQSTQSRRSVLRGPPHSIHSNIQIVLPAPLAPEAFPYPPSIDGTNSARSSSYTSDTDSPRQSVHVDQWVPVGMRSASMSGVGPAAPSRSRSARGSTNPRIPSSLSQSTTAPSSRSLDRRSQSQPRMGTGPRSQVSPVEAQMPPPPVPHVSDAHQHPSASPRRDGDSSGGGQQDMSGQTDTMRRLLDALTIEDPRATMAIHASGYSHTTQAGERRPSGSTDAGI</sequence>
<feature type="compositionally biased region" description="Basic and acidic residues" evidence="1">
    <location>
        <begin position="292"/>
        <end position="307"/>
    </location>
</feature>
<feature type="region of interest" description="Disordered" evidence="1">
    <location>
        <begin position="119"/>
        <end position="158"/>
    </location>
</feature>
<dbReference type="GeneID" id="24097125"/>
<feature type="compositionally biased region" description="Polar residues" evidence="1">
    <location>
        <begin position="184"/>
        <end position="203"/>
    </location>
</feature>
<evidence type="ECO:0000313" key="3">
    <source>
        <dbReference type="Proteomes" id="UP000006352"/>
    </source>
</evidence>